<dbReference type="InterPro" id="IPR029063">
    <property type="entry name" value="SAM-dependent_MTases_sf"/>
</dbReference>
<evidence type="ECO:0000256" key="2">
    <source>
        <dbReference type="ARBA" id="ARBA00022603"/>
    </source>
</evidence>
<keyword evidence="9" id="KW-1185">Reference proteome</keyword>
<dbReference type="GO" id="GO:0008173">
    <property type="term" value="F:RNA methyltransferase activity"/>
    <property type="evidence" value="ECO:0007669"/>
    <property type="project" value="UniProtKB-UniRule"/>
</dbReference>
<keyword evidence="3 6" id="KW-0808">Transferase</keyword>
<keyword evidence="4 5" id="KW-0949">S-adenosyl-L-methionine</keyword>
<evidence type="ECO:0000313" key="9">
    <source>
        <dbReference type="Proteomes" id="UP000054144"/>
    </source>
</evidence>
<comment type="similarity">
    <text evidence="1 6">Belongs to the methyltransferase superfamily.</text>
</comment>
<dbReference type="GO" id="GO:0032259">
    <property type="term" value="P:methylation"/>
    <property type="evidence" value="ECO:0007669"/>
    <property type="project" value="UniProtKB-KW"/>
</dbReference>
<sequence>MTTVKSAPIYGNYHSYYIKRTAHDGDPRLALLPPGLLSSAVVLDFGCNKGWVTCEVAQAYGASTVVGVDIDATLVRGAWRRRRVVWSLCFPEDGGKLDLHGSASPRGVGKICPPKSTYYFPASCEHMFGPLPILPSESDTKSRFPHNVRFRVADWVIETIPEDKDGYDVVLALSVTKWVHLNGGDDGLKQFFKRVHDVLRPGGVLVLEPQSWESYNNAKHMDEACIRLTENAKRLQLRPDDFGSVLESVGFNSDPQHLGFTGKGGFHRPVYLYVRS</sequence>
<evidence type="ECO:0000256" key="3">
    <source>
        <dbReference type="ARBA" id="ARBA00022679"/>
    </source>
</evidence>
<feature type="domain" description="Bin3-type SAM" evidence="7">
    <location>
        <begin position="26"/>
        <end position="276"/>
    </location>
</feature>
<organism evidence="8 9">
    <name type="scientific">Fistulina hepatica ATCC 64428</name>
    <dbReference type="NCBI Taxonomy" id="1128425"/>
    <lineage>
        <taxon>Eukaryota</taxon>
        <taxon>Fungi</taxon>
        <taxon>Dikarya</taxon>
        <taxon>Basidiomycota</taxon>
        <taxon>Agaricomycotina</taxon>
        <taxon>Agaricomycetes</taxon>
        <taxon>Agaricomycetidae</taxon>
        <taxon>Agaricales</taxon>
        <taxon>Fistulinaceae</taxon>
        <taxon>Fistulina</taxon>
    </lineage>
</organism>
<dbReference type="Pfam" id="PF06859">
    <property type="entry name" value="Bin3"/>
    <property type="match status" value="1"/>
</dbReference>
<evidence type="ECO:0000313" key="8">
    <source>
        <dbReference type="EMBL" id="KIY45103.1"/>
    </source>
</evidence>
<dbReference type="GO" id="GO:0017069">
    <property type="term" value="F:snRNA binding"/>
    <property type="evidence" value="ECO:0007669"/>
    <property type="project" value="TreeGrafter"/>
</dbReference>
<dbReference type="GO" id="GO:0040031">
    <property type="term" value="P:snRNA modification"/>
    <property type="evidence" value="ECO:0007669"/>
    <property type="project" value="TreeGrafter"/>
</dbReference>
<protein>
    <recommendedName>
        <fullName evidence="6">RNA methyltransferase</fullName>
        <ecNumber evidence="6">2.1.1.-</ecNumber>
    </recommendedName>
</protein>
<dbReference type="SUPFAM" id="SSF53335">
    <property type="entry name" value="S-adenosyl-L-methionine-dependent methyltransferases"/>
    <property type="match status" value="1"/>
</dbReference>
<evidence type="ECO:0000256" key="1">
    <source>
        <dbReference type="ARBA" id="ARBA00008361"/>
    </source>
</evidence>
<dbReference type="InterPro" id="IPR010675">
    <property type="entry name" value="Bin3_C"/>
</dbReference>
<name>A0A0D7A2R6_9AGAR</name>
<gene>
    <name evidence="8" type="ORF">FISHEDRAFT_50070</name>
</gene>
<dbReference type="PANTHER" id="PTHR12315">
    <property type="entry name" value="BICOID-INTERACTING PROTEIN RELATED"/>
    <property type="match status" value="1"/>
</dbReference>
<accession>A0A0D7A2R6</accession>
<dbReference type="GO" id="GO:0008171">
    <property type="term" value="F:O-methyltransferase activity"/>
    <property type="evidence" value="ECO:0007669"/>
    <property type="project" value="UniProtKB-UniRule"/>
</dbReference>
<dbReference type="EC" id="2.1.1.-" evidence="6"/>
<dbReference type="Gene3D" id="3.40.50.150">
    <property type="entry name" value="Vaccinia Virus protein VP39"/>
    <property type="match status" value="1"/>
</dbReference>
<evidence type="ECO:0000256" key="5">
    <source>
        <dbReference type="PROSITE-ProRule" id="PRU00848"/>
    </source>
</evidence>
<dbReference type="InterPro" id="IPR024160">
    <property type="entry name" value="BIN3_SAM-bd_dom"/>
</dbReference>
<dbReference type="InterPro" id="IPR039772">
    <property type="entry name" value="Bin3-like"/>
</dbReference>
<evidence type="ECO:0000259" key="7">
    <source>
        <dbReference type="PROSITE" id="PS51515"/>
    </source>
</evidence>
<dbReference type="PROSITE" id="PS51515">
    <property type="entry name" value="BIN3_SAM"/>
    <property type="match status" value="1"/>
</dbReference>
<evidence type="ECO:0000256" key="6">
    <source>
        <dbReference type="RuleBase" id="RU367087"/>
    </source>
</evidence>
<dbReference type="CDD" id="cd02440">
    <property type="entry name" value="AdoMet_MTases"/>
    <property type="match status" value="1"/>
</dbReference>
<dbReference type="PANTHER" id="PTHR12315:SF0">
    <property type="entry name" value="7SK SNRNA METHYLPHOSPHATE CAPPING ENZYME"/>
    <property type="match status" value="1"/>
</dbReference>
<keyword evidence="2 6" id="KW-0489">Methyltransferase</keyword>
<evidence type="ECO:0000256" key="4">
    <source>
        <dbReference type="ARBA" id="ARBA00022691"/>
    </source>
</evidence>
<proteinExistence type="inferred from homology"/>
<dbReference type="Proteomes" id="UP000054144">
    <property type="component" value="Unassembled WGS sequence"/>
</dbReference>
<reference evidence="8 9" key="1">
    <citation type="journal article" date="2015" name="Fungal Genet. Biol.">
        <title>Evolution of novel wood decay mechanisms in Agaricales revealed by the genome sequences of Fistulina hepatica and Cylindrobasidium torrendii.</title>
        <authorList>
            <person name="Floudas D."/>
            <person name="Held B.W."/>
            <person name="Riley R."/>
            <person name="Nagy L.G."/>
            <person name="Koehler G."/>
            <person name="Ransdell A.S."/>
            <person name="Younus H."/>
            <person name="Chow J."/>
            <person name="Chiniquy J."/>
            <person name="Lipzen A."/>
            <person name="Tritt A."/>
            <person name="Sun H."/>
            <person name="Haridas S."/>
            <person name="LaButti K."/>
            <person name="Ohm R.A."/>
            <person name="Kues U."/>
            <person name="Blanchette R.A."/>
            <person name="Grigoriev I.V."/>
            <person name="Minto R.E."/>
            <person name="Hibbett D.S."/>
        </authorList>
    </citation>
    <scope>NUCLEOTIDE SEQUENCE [LARGE SCALE GENOMIC DNA]</scope>
    <source>
        <strain evidence="8 9">ATCC 64428</strain>
    </source>
</reference>
<dbReference type="EMBL" id="KN882062">
    <property type="protein sequence ID" value="KIY45103.1"/>
    <property type="molecule type" value="Genomic_DNA"/>
</dbReference>
<dbReference type="OrthoDB" id="540004at2759"/>
<dbReference type="AlphaFoldDB" id="A0A0D7A2R6"/>